<dbReference type="SUPFAM" id="SSF49899">
    <property type="entry name" value="Concanavalin A-like lectins/glucanases"/>
    <property type="match status" value="1"/>
</dbReference>
<dbReference type="Proteomes" id="UP001215280">
    <property type="component" value="Unassembled WGS sequence"/>
</dbReference>
<sequence>MPVKRTMTALELDCDTAVNNNAGCGVSVGQASSFGPTFNADGGGWYAIERNNRFINVWFWSRRAKNVPADVVSGGKTVDTSEEFRSPTSPTQIATLTEFFDGNNIIINLTFCGDRAGAVYAASGCPSTCESYVDANPTAFVDAYFQFTSINIYT</sequence>
<organism evidence="1 2">
    <name type="scientific">Mycena maculata</name>
    <dbReference type="NCBI Taxonomy" id="230809"/>
    <lineage>
        <taxon>Eukaryota</taxon>
        <taxon>Fungi</taxon>
        <taxon>Dikarya</taxon>
        <taxon>Basidiomycota</taxon>
        <taxon>Agaricomycotina</taxon>
        <taxon>Agaricomycetes</taxon>
        <taxon>Agaricomycetidae</taxon>
        <taxon>Agaricales</taxon>
        <taxon>Marasmiineae</taxon>
        <taxon>Mycenaceae</taxon>
        <taxon>Mycena</taxon>
    </lineage>
</organism>
<protein>
    <submittedName>
        <fullName evidence="1">Glycoside hydrolase family 16 protein</fullName>
    </submittedName>
</protein>
<comment type="caution">
    <text evidence="1">The sequence shown here is derived from an EMBL/GenBank/DDBJ whole genome shotgun (WGS) entry which is preliminary data.</text>
</comment>
<keyword evidence="2" id="KW-1185">Reference proteome</keyword>
<dbReference type="InterPro" id="IPR013320">
    <property type="entry name" value="ConA-like_dom_sf"/>
</dbReference>
<dbReference type="EMBL" id="JARJLG010000207">
    <property type="protein sequence ID" value="KAJ7728141.1"/>
    <property type="molecule type" value="Genomic_DNA"/>
</dbReference>
<dbReference type="Pfam" id="PF26113">
    <property type="entry name" value="GH16_XgeA"/>
    <property type="match status" value="1"/>
</dbReference>
<gene>
    <name evidence="1" type="ORF">DFH07DRAFT_999089</name>
</gene>
<keyword evidence="1" id="KW-0378">Hydrolase</keyword>
<evidence type="ECO:0000313" key="2">
    <source>
        <dbReference type="Proteomes" id="UP001215280"/>
    </source>
</evidence>
<accession>A0AAD7HVA0</accession>
<proteinExistence type="predicted"/>
<dbReference type="Gene3D" id="2.60.120.200">
    <property type="match status" value="1"/>
</dbReference>
<reference evidence="1" key="1">
    <citation type="submission" date="2023-03" db="EMBL/GenBank/DDBJ databases">
        <title>Massive genome expansion in bonnet fungi (Mycena s.s.) driven by repeated elements and novel gene families across ecological guilds.</title>
        <authorList>
            <consortium name="Lawrence Berkeley National Laboratory"/>
            <person name="Harder C.B."/>
            <person name="Miyauchi S."/>
            <person name="Viragh M."/>
            <person name="Kuo A."/>
            <person name="Thoen E."/>
            <person name="Andreopoulos B."/>
            <person name="Lu D."/>
            <person name="Skrede I."/>
            <person name="Drula E."/>
            <person name="Henrissat B."/>
            <person name="Morin E."/>
            <person name="Kohler A."/>
            <person name="Barry K."/>
            <person name="LaButti K."/>
            <person name="Morin E."/>
            <person name="Salamov A."/>
            <person name="Lipzen A."/>
            <person name="Mereny Z."/>
            <person name="Hegedus B."/>
            <person name="Baldrian P."/>
            <person name="Stursova M."/>
            <person name="Weitz H."/>
            <person name="Taylor A."/>
            <person name="Grigoriev I.V."/>
            <person name="Nagy L.G."/>
            <person name="Martin F."/>
            <person name="Kauserud H."/>
        </authorList>
    </citation>
    <scope>NUCLEOTIDE SEQUENCE</scope>
    <source>
        <strain evidence="1">CBHHK188m</strain>
    </source>
</reference>
<dbReference type="AlphaFoldDB" id="A0AAD7HVA0"/>
<name>A0AAD7HVA0_9AGAR</name>
<dbReference type="GO" id="GO:0016787">
    <property type="term" value="F:hydrolase activity"/>
    <property type="evidence" value="ECO:0007669"/>
    <property type="project" value="UniProtKB-KW"/>
</dbReference>
<evidence type="ECO:0000313" key="1">
    <source>
        <dbReference type="EMBL" id="KAJ7728141.1"/>
    </source>
</evidence>